<gene>
    <name evidence="1" type="ORF">SAMN06296036_121131</name>
</gene>
<dbReference type="PANTHER" id="PTHR31687">
    <property type="match status" value="1"/>
</dbReference>
<reference evidence="2" key="1">
    <citation type="submission" date="2017-04" db="EMBL/GenBank/DDBJ databases">
        <authorList>
            <person name="Varghese N."/>
            <person name="Submissions S."/>
        </authorList>
    </citation>
    <scope>NUCLEOTIDE SEQUENCE [LARGE SCALE GENOMIC DNA]</scope>
    <source>
        <strain evidence="2">RKEM611</strain>
    </source>
</reference>
<dbReference type="InterPro" id="IPR012469">
    <property type="entry name" value="DUF1688"/>
</dbReference>
<accession>A0A1Y6CN03</accession>
<dbReference type="Proteomes" id="UP000192907">
    <property type="component" value="Unassembled WGS sequence"/>
</dbReference>
<evidence type="ECO:0000313" key="2">
    <source>
        <dbReference type="Proteomes" id="UP000192907"/>
    </source>
</evidence>
<protein>
    <recommendedName>
        <fullName evidence="3">Uracil phosphoribosyltransferase</fullName>
    </recommendedName>
</protein>
<dbReference type="EMBL" id="FWZT01000021">
    <property type="protein sequence ID" value="SMF63289.1"/>
    <property type="molecule type" value="Genomic_DNA"/>
</dbReference>
<keyword evidence="2" id="KW-1185">Reference proteome</keyword>
<sequence>MTNESSIDYLLSPEAIRQSCGKIYAASSKGLTHFEIREDQLPSLANEVIAVCRENYPDLQVPFHARARHFKVGNIDRMADFLSSLTRTDPAERCRKLIDLVVVSVLLDAGAGNTWTYYEDDVEATWSRSEGLAVASYHMFRQGLFSMRYQPEVSAEALMKLPLDSLAHGFQVSPKNPLTGLEGRLQLLNNLGQTLTTKQNFFPGSRPGGLLDFIQSAYGQSIEAKDLLKTVLLAFGEIWPGRYNYQGQALGDAWPHPLLAEQTFESERFVVFHKLSQWLTYSLVEPLESAGIKVENIADLTGLAEYRNGGLFLDGGVIALKDPGLAEEKHKIDSPLIVEWRALTVCLLDRLAEIIREKLDMDATQLPLVKVLEGGTWWTGRKLANQARPGGVPPLQLISDGTIF</sequence>
<organism evidence="1 2">
    <name type="scientific">Pseudobacteriovorax antillogorgiicola</name>
    <dbReference type="NCBI Taxonomy" id="1513793"/>
    <lineage>
        <taxon>Bacteria</taxon>
        <taxon>Pseudomonadati</taxon>
        <taxon>Bdellovibrionota</taxon>
        <taxon>Oligoflexia</taxon>
        <taxon>Oligoflexales</taxon>
        <taxon>Pseudobacteriovoracaceae</taxon>
        <taxon>Pseudobacteriovorax</taxon>
    </lineage>
</organism>
<dbReference type="OrthoDB" id="5288514at2"/>
<proteinExistence type="predicted"/>
<dbReference type="Pfam" id="PF07958">
    <property type="entry name" value="DUF1688"/>
    <property type="match status" value="1"/>
</dbReference>
<dbReference type="PANTHER" id="PTHR31687:SF3">
    <property type="entry name" value="PROTEIN URG3"/>
    <property type="match status" value="1"/>
</dbReference>
<evidence type="ECO:0000313" key="1">
    <source>
        <dbReference type="EMBL" id="SMF63289.1"/>
    </source>
</evidence>
<name>A0A1Y6CN03_9BACT</name>
<dbReference type="RefSeq" id="WP_132323258.1">
    <property type="nucleotide sequence ID" value="NZ_FWZT01000021.1"/>
</dbReference>
<dbReference type="AlphaFoldDB" id="A0A1Y6CN03"/>
<evidence type="ECO:0008006" key="3">
    <source>
        <dbReference type="Google" id="ProtNLM"/>
    </source>
</evidence>
<dbReference type="STRING" id="1513793.SAMN06296036_121131"/>